<dbReference type="RefSeq" id="WP_022464738.1">
    <property type="nucleotide sequence ID" value="NZ_JACRSX010000024.1"/>
</dbReference>
<name>A0ABR7N571_9FIRM</name>
<dbReference type="NCBIfam" id="TIGR02937">
    <property type="entry name" value="sigma70-ECF"/>
    <property type="match status" value="1"/>
</dbReference>
<dbReference type="InterPro" id="IPR013325">
    <property type="entry name" value="RNA_pol_sigma_r2"/>
</dbReference>
<evidence type="ECO:0000259" key="7">
    <source>
        <dbReference type="Pfam" id="PF08281"/>
    </source>
</evidence>
<dbReference type="InterPro" id="IPR013249">
    <property type="entry name" value="RNA_pol_sigma70_r4_t2"/>
</dbReference>
<dbReference type="Pfam" id="PF04542">
    <property type="entry name" value="Sigma70_r2"/>
    <property type="match status" value="1"/>
</dbReference>
<evidence type="ECO:0000256" key="3">
    <source>
        <dbReference type="ARBA" id="ARBA00023082"/>
    </source>
</evidence>
<evidence type="ECO:0000256" key="4">
    <source>
        <dbReference type="ARBA" id="ARBA00023125"/>
    </source>
</evidence>
<evidence type="ECO:0000256" key="1">
    <source>
        <dbReference type="ARBA" id="ARBA00010641"/>
    </source>
</evidence>
<keyword evidence="2" id="KW-0805">Transcription regulation</keyword>
<evidence type="ECO:0000256" key="2">
    <source>
        <dbReference type="ARBA" id="ARBA00023015"/>
    </source>
</evidence>
<dbReference type="InterPro" id="IPR007627">
    <property type="entry name" value="RNA_pol_sigma70_r2"/>
</dbReference>
<dbReference type="Pfam" id="PF08281">
    <property type="entry name" value="Sigma70_r4_2"/>
    <property type="match status" value="1"/>
</dbReference>
<comment type="similarity">
    <text evidence="1">Belongs to the sigma-70 factor family. ECF subfamily.</text>
</comment>
<comment type="caution">
    <text evidence="8">The sequence shown here is derived from an EMBL/GenBank/DDBJ whole genome shotgun (WGS) entry which is preliminary data.</text>
</comment>
<evidence type="ECO:0000259" key="6">
    <source>
        <dbReference type="Pfam" id="PF04542"/>
    </source>
</evidence>
<feature type="domain" description="RNA polymerase sigma-70 region 2" evidence="6">
    <location>
        <begin position="38"/>
        <end position="96"/>
    </location>
</feature>
<feature type="domain" description="RNA polymerase sigma factor 70 region 4 type 2" evidence="7">
    <location>
        <begin position="138"/>
        <end position="190"/>
    </location>
</feature>
<dbReference type="Proteomes" id="UP000606193">
    <property type="component" value="Unassembled WGS sequence"/>
</dbReference>
<dbReference type="EMBL" id="JACRSX010000024">
    <property type="protein sequence ID" value="MBC8563510.1"/>
    <property type="molecule type" value="Genomic_DNA"/>
</dbReference>
<dbReference type="InterPro" id="IPR014284">
    <property type="entry name" value="RNA_pol_sigma-70_dom"/>
</dbReference>
<dbReference type="InterPro" id="IPR039425">
    <property type="entry name" value="RNA_pol_sigma-70-like"/>
</dbReference>
<keyword evidence="4" id="KW-0238">DNA-binding</keyword>
<keyword evidence="3" id="KW-0731">Sigma factor</keyword>
<keyword evidence="5" id="KW-0804">Transcription</keyword>
<reference evidence="8 9" key="1">
    <citation type="submission" date="2020-08" db="EMBL/GenBank/DDBJ databases">
        <title>Genome public.</title>
        <authorList>
            <person name="Liu C."/>
            <person name="Sun Q."/>
        </authorList>
    </citation>
    <scope>NUCLEOTIDE SEQUENCE [LARGE SCALE GENOMIC DNA]</scope>
    <source>
        <strain evidence="8 9">NSJ-37</strain>
    </source>
</reference>
<dbReference type="SUPFAM" id="SSF88659">
    <property type="entry name" value="Sigma3 and sigma4 domains of RNA polymerase sigma factors"/>
    <property type="match status" value="1"/>
</dbReference>
<dbReference type="InterPro" id="IPR013324">
    <property type="entry name" value="RNA_pol_sigma_r3/r4-like"/>
</dbReference>
<dbReference type="PANTHER" id="PTHR43133:SF8">
    <property type="entry name" value="RNA POLYMERASE SIGMA FACTOR HI_1459-RELATED"/>
    <property type="match status" value="1"/>
</dbReference>
<gene>
    <name evidence="8" type="ORF">H8704_12915</name>
</gene>
<protein>
    <submittedName>
        <fullName evidence="8">Sigma-70 family RNA polymerase sigma factor</fullName>
    </submittedName>
</protein>
<dbReference type="SUPFAM" id="SSF88946">
    <property type="entry name" value="Sigma2 domain of RNA polymerase sigma factors"/>
    <property type="match status" value="1"/>
</dbReference>
<evidence type="ECO:0000313" key="9">
    <source>
        <dbReference type="Proteomes" id="UP000606193"/>
    </source>
</evidence>
<keyword evidence="9" id="KW-1185">Reference proteome</keyword>
<evidence type="ECO:0000313" key="8">
    <source>
        <dbReference type="EMBL" id="MBC8563510.1"/>
    </source>
</evidence>
<dbReference type="Gene3D" id="1.10.10.10">
    <property type="entry name" value="Winged helix-like DNA-binding domain superfamily/Winged helix DNA-binding domain"/>
    <property type="match status" value="1"/>
</dbReference>
<dbReference type="PANTHER" id="PTHR43133">
    <property type="entry name" value="RNA POLYMERASE ECF-TYPE SIGMA FACTO"/>
    <property type="match status" value="1"/>
</dbReference>
<sequence>MAESSYNSKGEQMAWEDREIIAQFLCRDEAAIKNTADKYERYCSSIAYRILGNGEDVRECLNDTWMKLWESIPPTVPEILSAYVGKITRNLAINRYDHLHAGKRCGDSVDQSLEELKECVSLAHDNVREEMDRKDLEEAINRYLDGLPSKKRQIFVRRYFYLDEIYQIAEHFHMTESAVKVGLHRMRKSLKIHLQKEGYHI</sequence>
<accession>A0ABR7N571</accession>
<dbReference type="Gene3D" id="1.10.1740.10">
    <property type="match status" value="1"/>
</dbReference>
<proteinExistence type="inferred from homology"/>
<evidence type="ECO:0000256" key="5">
    <source>
        <dbReference type="ARBA" id="ARBA00023163"/>
    </source>
</evidence>
<organism evidence="8 9">
    <name type="scientific">Jutongia huaianensis</name>
    <dbReference type="NCBI Taxonomy" id="2763668"/>
    <lineage>
        <taxon>Bacteria</taxon>
        <taxon>Bacillati</taxon>
        <taxon>Bacillota</taxon>
        <taxon>Clostridia</taxon>
        <taxon>Lachnospirales</taxon>
        <taxon>Lachnospiraceae</taxon>
        <taxon>Jutongia</taxon>
    </lineage>
</organism>
<dbReference type="InterPro" id="IPR036388">
    <property type="entry name" value="WH-like_DNA-bd_sf"/>
</dbReference>